<proteinExistence type="predicted"/>
<protein>
    <submittedName>
        <fullName evidence="2">Uncharacterized protein</fullName>
    </submittedName>
</protein>
<accession>A0A2K9LNB2</accession>
<feature type="transmembrane region" description="Helical" evidence="1">
    <location>
        <begin position="12"/>
        <end position="30"/>
    </location>
</feature>
<evidence type="ECO:0000313" key="3">
    <source>
        <dbReference type="Proteomes" id="UP000235116"/>
    </source>
</evidence>
<evidence type="ECO:0000313" key="2">
    <source>
        <dbReference type="EMBL" id="AUM13859.1"/>
    </source>
</evidence>
<keyword evidence="1" id="KW-0472">Membrane</keyword>
<dbReference type="Proteomes" id="UP000235116">
    <property type="component" value="Chromosome"/>
</dbReference>
<dbReference type="EMBL" id="CP022684">
    <property type="protein sequence ID" value="AUM13859.1"/>
    <property type="molecule type" value="Genomic_DNA"/>
</dbReference>
<dbReference type="KEGG" id="kak:Kalk_16110"/>
<feature type="transmembrane region" description="Helical" evidence="1">
    <location>
        <begin position="42"/>
        <end position="69"/>
    </location>
</feature>
<keyword evidence="1" id="KW-1133">Transmembrane helix</keyword>
<reference evidence="3" key="1">
    <citation type="submission" date="2017-08" db="EMBL/GenBank/DDBJ databases">
        <title>Direct submision.</title>
        <authorList>
            <person name="Kim S.-J."/>
            <person name="Rhee S.-K."/>
        </authorList>
    </citation>
    <scope>NUCLEOTIDE SEQUENCE [LARGE SCALE GENOMIC DNA]</scope>
    <source>
        <strain evidence="3">GI5</strain>
    </source>
</reference>
<organism evidence="2 3">
    <name type="scientific">Ketobacter alkanivorans</name>
    <dbReference type="NCBI Taxonomy" id="1917421"/>
    <lineage>
        <taxon>Bacteria</taxon>
        <taxon>Pseudomonadati</taxon>
        <taxon>Pseudomonadota</taxon>
        <taxon>Gammaproteobacteria</taxon>
        <taxon>Pseudomonadales</taxon>
        <taxon>Ketobacteraceae</taxon>
        <taxon>Ketobacter</taxon>
    </lineage>
</organism>
<keyword evidence="1" id="KW-0812">Transmembrane</keyword>
<sequence length="71" mass="8688">MWLKSKKGKPFDFPLRFMLIIVFIEALFFSDWARRPSLVPTLIVVFLRSVFVFIIAFLIFIVLLFYWWLRQ</sequence>
<gene>
    <name evidence="2" type="ORF">Kalk_16110</name>
</gene>
<keyword evidence="3" id="KW-1185">Reference proteome</keyword>
<dbReference type="AlphaFoldDB" id="A0A2K9LNB2"/>
<name>A0A2K9LNB2_9GAMM</name>
<evidence type="ECO:0000256" key="1">
    <source>
        <dbReference type="SAM" id="Phobius"/>
    </source>
</evidence>